<dbReference type="Proteomes" id="UP000218231">
    <property type="component" value="Unassembled WGS sequence"/>
</dbReference>
<feature type="compositionally biased region" description="Basic residues" evidence="1">
    <location>
        <begin position="75"/>
        <end position="88"/>
    </location>
</feature>
<keyword evidence="3" id="KW-1185">Reference proteome</keyword>
<comment type="caution">
    <text evidence="2">The sequence shown here is derived from an EMBL/GenBank/DDBJ whole genome shotgun (WGS) entry which is preliminary data.</text>
</comment>
<organism evidence="2 3">
    <name type="scientific">Diploscapter pachys</name>
    <dbReference type="NCBI Taxonomy" id="2018661"/>
    <lineage>
        <taxon>Eukaryota</taxon>
        <taxon>Metazoa</taxon>
        <taxon>Ecdysozoa</taxon>
        <taxon>Nematoda</taxon>
        <taxon>Chromadorea</taxon>
        <taxon>Rhabditida</taxon>
        <taxon>Rhabditina</taxon>
        <taxon>Rhabditomorpha</taxon>
        <taxon>Rhabditoidea</taxon>
        <taxon>Rhabditidae</taxon>
        <taxon>Diploscapter</taxon>
    </lineage>
</organism>
<accession>A0A2A2K0U7</accession>
<sequence>MPKLRKPADRARAVDCAGHGTRVARNDMQQRRLARSVASDQADALGADRQGQVIEKRSAVRRGGGEMREGEETRHRHRGGRKGQGGRR</sequence>
<evidence type="ECO:0000313" key="3">
    <source>
        <dbReference type="Proteomes" id="UP000218231"/>
    </source>
</evidence>
<feature type="compositionally biased region" description="Basic and acidic residues" evidence="1">
    <location>
        <begin position="1"/>
        <end position="13"/>
    </location>
</feature>
<name>A0A2A2K0U7_9BILA</name>
<reference evidence="2 3" key="1">
    <citation type="journal article" date="2017" name="Curr. Biol.">
        <title>Genome architecture and evolution of a unichromosomal asexual nematode.</title>
        <authorList>
            <person name="Fradin H."/>
            <person name="Zegar C."/>
            <person name="Gutwein M."/>
            <person name="Lucas J."/>
            <person name="Kovtun M."/>
            <person name="Corcoran D."/>
            <person name="Baugh L.R."/>
            <person name="Kiontke K."/>
            <person name="Gunsalus K."/>
            <person name="Fitch D.H."/>
            <person name="Piano F."/>
        </authorList>
    </citation>
    <scope>NUCLEOTIDE SEQUENCE [LARGE SCALE GENOMIC DNA]</scope>
    <source>
        <strain evidence="2">PF1309</strain>
    </source>
</reference>
<evidence type="ECO:0000256" key="1">
    <source>
        <dbReference type="SAM" id="MobiDB-lite"/>
    </source>
</evidence>
<proteinExistence type="predicted"/>
<feature type="region of interest" description="Disordered" evidence="1">
    <location>
        <begin position="1"/>
        <end position="88"/>
    </location>
</feature>
<protein>
    <submittedName>
        <fullName evidence="2">Uncharacterized protein</fullName>
    </submittedName>
</protein>
<evidence type="ECO:0000313" key="2">
    <source>
        <dbReference type="EMBL" id="PAV67577.1"/>
    </source>
</evidence>
<feature type="compositionally biased region" description="Basic and acidic residues" evidence="1">
    <location>
        <begin position="54"/>
        <end position="74"/>
    </location>
</feature>
<dbReference type="AlphaFoldDB" id="A0A2A2K0U7"/>
<dbReference type="EMBL" id="LIAE01009906">
    <property type="protein sequence ID" value="PAV67577.1"/>
    <property type="molecule type" value="Genomic_DNA"/>
</dbReference>
<gene>
    <name evidence="2" type="ORF">WR25_06659</name>
</gene>